<organism evidence="6 7">
    <name type="scientific">Haloferax gibbonsii</name>
    <dbReference type="NCBI Taxonomy" id="35746"/>
    <lineage>
        <taxon>Archaea</taxon>
        <taxon>Methanobacteriati</taxon>
        <taxon>Methanobacteriota</taxon>
        <taxon>Stenosarchaea group</taxon>
        <taxon>Halobacteria</taxon>
        <taxon>Halobacteriales</taxon>
        <taxon>Haloferacaceae</taxon>
        <taxon>Haloferax</taxon>
    </lineage>
</organism>
<sequence>MNIVTHGEHDVPLAIETESLRKEYGDTVAVTGLSLRVESGSVYGFLGPNGAGKTTTMRMLTTLTAPTSGRARVAGASIEDRASVTSRIGFLPDVPPLYDELTAREQLRYAGGIRDLPAETIRERVSALLDRFDLSDDADRRLGEYSRGMRKRVGLIQILLHDPDVVFLDEPTSGLDPRSARTMRRVIEDLADDETTVFLSSHLLTVVEALADRVGVIQDGRLVTEGPLDAVKREAQRDGESEGLEAAFLEMTEGRSE</sequence>
<dbReference type="GO" id="GO:0016887">
    <property type="term" value="F:ATP hydrolysis activity"/>
    <property type="evidence" value="ECO:0007669"/>
    <property type="project" value="InterPro"/>
</dbReference>
<protein>
    <submittedName>
        <fullName evidence="6">ABC-type transport system ATP-binding protein</fullName>
    </submittedName>
</protein>
<evidence type="ECO:0000256" key="2">
    <source>
        <dbReference type="ARBA" id="ARBA00022448"/>
    </source>
</evidence>
<dbReference type="EMBL" id="CP063205">
    <property type="protein sequence ID" value="QOS12434.1"/>
    <property type="molecule type" value="Genomic_DNA"/>
</dbReference>
<evidence type="ECO:0000256" key="3">
    <source>
        <dbReference type="ARBA" id="ARBA00022741"/>
    </source>
</evidence>
<dbReference type="GO" id="GO:0005524">
    <property type="term" value="F:ATP binding"/>
    <property type="evidence" value="ECO:0007669"/>
    <property type="project" value="UniProtKB-KW"/>
</dbReference>
<dbReference type="PROSITE" id="PS50893">
    <property type="entry name" value="ABC_TRANSPORTER_2"/>
    <property type="match status" value="1"/>
</dbReference>
<dbReference type="Gene3D" id="3.40.50.300">
    <property type="entry name" value="P-loop containing nucleotide triphosphate hydrolases"/>
    <property type="match status" value="1"/>
</dbReference>
<dbReference type="CDD" id="cd03230">
    <property type="entry name" value="ABC_DR_subfamily_A"/>
    <property type="match status" value="1"/>
</dbReference>
<dbReference type="SUPFAM" id="SSF52540">
    <property type="entry name" value="P-loop containing nucleoside triphosphate hydrolases"/>
    <property type="match status" value="1"/>
</dbReference>
<evidence type="ECO:0000256" key="1">
    <source>
        <dbReference type="ARBA" id="ARBA00005417"/>
    </source>
</evidence>
<evidence type="ECO:0000313" key="6">
    <source>
        <dbReference type="EMBL" id="QOS12434.1"/>
    </source>
</evidence>
<name>A0A871BI74_HALGI</name>
<evidence type="ECO:0000259" key="5">
    <source>
        <dbReference type="PROSITE" id="PS50893"/>
    </source>
</evidence>
<dbReference type="InterPro" id="IPR003593">
    <property type="entry name" value="AAA+_ATPase"/>
</dbReference>
<accession>A0A871BI74</accession>
<keyword evidence="3" id="KW-0547">Nucleotide-binding</keyword>
<evidence type="ECO:0000256" key="4">
    <source>
        <dbReference type="ARBA" id="ARBA00022840"/>
    </source>
</evidence>
<dbReference type="SMART" id="SM00382">
    <property type="entry name" value="AAA"/>
    <property type="match status" value="1"/>
</dbReference>
<dbReference type="InterPro" id="IPR003439">
    <property type="entry name" value="ABC_transporter-like_ATP-bd"/>
</dbReference>
<gene>
    <name evidence="6" type="ORF">HfgLR_11485</name>
</gene>
<dbReference type="AlphaFoldDB" id="A0A871BI74"/>
<dbReference type="PANTHER" id="PTHR43335:SF4">
    <property type="entry name" value="ABC TRANSPORTER, ATP-BINDING PROTEIN"/>
    <property type="match status" value="1"/>
</dbReference>
<evidence type="ECO:0000313" key="7">
    <source>
        <dbReference type="Proteomes" id="UP000663064"/>
    </source>
</evidence>
<reference evidence="6" key="1">
    <citation type="journal article" date="2021" name="Front. Microbiol.">
        <title>Cellular and Genomic Properties of Haloferax gibbonsii LR2-5, the Host of Euryarchaeal Virus HFTV1.</title>
        <authorList>
            <person name="Tittes C."/>
            <person name="Schwarzer S."/>
            <person name="Pfeiffer F."/>
            <person name="Dyall-Smith M."/>
            <person name="Rodriguez-Franco M."/>
            <person name="Oksanen H.M."/>
            <person name="Quax T.E.F."/>
        </authorList>
    </citation>
    <scope>NUCLEOTIDE SEQUENCE</scope>
    <source>
        <strain evidence="6">LR2-5</strain>
    </source>
</reference>
<proteinExistence type="inferred from homology"/>
<dbReference type="InterPro" id="IPR027417">
    <property type="entry name" value="P-loop_NTPase"/>
</dbReference>
<feature type="domain" description="ABC transporter" evidence="5">
    <location>
        <begin position="15"/>
        <end position="244"/>
    </location>
</feature>
<keyword evidence="4 6" id="KW-0067">ATP-binding</keyword>
<keyword evidence="2" id="KW-0813">Transport</keyword>
<dbReference type="Pfam" id="PF00005">
    <property type="entry name" value="ABC_tran"/>
    <property type="match status" value="1"/>
</dbReference>
<comment type="similarity">
    <text evidence="1">Belongs to the ABC transporter superfamily.</text>
</comment>
<dbReference type="Proteomes" id="UP000663064">
    <property type="component" value="Chromosome"/>
</dbReference>
<dbReference type="PANTHER" id="PTHR43335">
    <property type="entry name" value="ABC TRANSPORTER, ATP-BINDING PROTEIN"/>
    <property type="match status" value="1"/>
</dbReference>